<dbReference type="InterPro" id="IPR025269">
    <property type="entry name" value="SAM-like_dom"/>
</dbReference>
<dbReference type="Gene3D" id="1.10.443.10">
    <property type="entry name" value="Intergrase catalytic core"/>
    <property type="match status" value="1"/>
</dbReference>
<dbReference type="OrthoDB" id="1493636at2"/>
<sequence>MSTITLYHRIPKEGIQGAIYVKHTHSGSSYVLSTHVRLHRGQIDLETGRISPAVENAAVEEGNIRRVEGYMHQAVKALLDRGIEPSKEAMGRAYAEVVKMETERLPRLQYLNHHSRLRELDRLRAAEQQLVEQLAAKRQEIQALEIKLGTWKGMLLSDYFERFKEDTKSTLSKRSHALIESGIRNAINFRPGIRIDQLDKKFLKELQDHLVEKARLNITVRGVIIKLRKVLYHFEEEFPLTCASARQHKLLPKVKNDNLVYLSPEELEHLQELQLERDRHRKVRDLFCFMCATGLRYSDAIRVTKSHVVAVKRRHQGKLKTVQELHITTQKKKKLVKVPLSDKALSLLKTNDYCFPAYHSASFNRSIKEVCAKIPELQYHMEITNWSGAKANTTSHRKCDLIAAHAARRTFINLCLAADVSLASIRAWVGHSDLETTLTSYTDADAVAFDQMQKMKVVA</sequence>
<dbReference type="InterPro" id="IPR050090">
    <property type="entry name" value="Tyrosine_recombinase_XerCD"/>
</dbReference>
<dbReference type="Pfam" id="PF00589">
    <property type="entry name" value="Phage_integrase"/>
    <property type="match status" value="1"/>
</dbReference>
<dbReference type="SUPFAM" id="SSF56349">
    <property type="entry name" value="DNA breaking-rejoining enzymes"/>
    <property type="match status" value="1"/>
</dbReference>
<dbReference type="GO" id="GO:0006310">
    <property type="term" value="P:DNA recombination"/>
    <property type="evidence" value="ECO:0007669"/>
    <property type="project" value="UniProtKB-KW"/>
</dbReference>
<dbReference type="InterPro" id="IPR013762">
    <property type="entry name" value="Integrase-like_cat_sf"/>
</dbReference>
<accession>A0A212TI42</accession>
<feature type="domain" description="Tyr recombinase" evidence="3">
    <location>
        <begin position="257"/>
        <end position="457"/>
    </location>
</feature>
<evidence type="ECO:0000256" key="2">
    <source>
        <dbReference type="SAM" id="Coils"/>
    </source>
</evidence>
<dbReference type="EMBL" id="FYEW01000001">
    <property type="protein sequence ID" value="SNC65491.1"/>
    <property type="molecule type" value="Genomic_DNA"/>
</dbReference>
<evidence type="ECO:0000256" key="1">
    <source>
        <dbReference type="ARBA" id="ARBA00023172"/>
    </source>
</evidence>
<dbReference type="InterPro" id="IPR002104">
    <property type="entry name" value="Integrase_catalytic"/>
</dbReference>
<keyword evidence="1" id="KW-0233">DNA recombination</keyword>
<dbReference type="AlphaFoldDB" id="A0A212TI42"/>
<dbReference type="Proteomes" id="UP000198131">
    <property type="component" value="Unassembled WGS sequence"/>
</dbReference>
<keyword evidence="5" id="KW-1185">Reference proteome</keyword>
<dbReference type="Pfam" id="PF13102">
    <property type="entry name" value="Phage_int_SAM_5"/>
    <property type="match status" value="1"/>
</dbReference>
<organism evidence="4 5">
    <name type="scientific">Hymenobacter gelipurpurascens</name>
    <dbReference type="NCBI Taxonomy" id="89968"/>
    <lineage>
        <taxon>Bacteria</taxon>
        <taxon>Pseudomonadati</taxon>
        <taxon>Bacteroidota</taxon>
        <taxon>Cytophagia</taxon>
        <taxon>Cytophagales</taxon>
        <taxon>Hymenobacteraceae</taxon>
        <taxon>Hymenobacter</taxon>
    </lineage>
</organism>
<evidence type="ECO:0000259" key="3">
    <source>
        <dbReference type="PROSITE" id="PS51898"/>
    </source>
</evidence>
<gene>
    <name evidence="4" type="ORF">SAMN06265337_1306</name>
</gene>
<dbReference type="PANTHER" id="PTHR30349">
    <property type="entry name" value="PHAGE INTEGRASE-RELATED"/>
    <property type="match status" value="1"/>
</dbReference>
<dbReference type="PANTHER" id="PTHR30349:SF64">
    <property type="entry name" value="PROPHAGE INTEGRASE INTD-RELATED"/>
    <property type="match status" value="1"/>
</dbReference>
<evidence type="ECO:0000313" key="5">
    <source>
        <dbReference type="Proteomes" id="UP000198131"/>
    </source>
</evidence>
<dbReference type="InterPro" id="IPR011010">
    <property type="entry name" value="DNA_brk_join_enz"/>
</dbReference>
<dbReference type="GO" id="GO:0003677">
    <property type="term" value="F:DNA binding"/>
    <property type="evidence" value="ECO:0007669"/>
    <property type="project" value="InterPro"/>
</dbReference>
<keyword evidence="2" id="KW-0175">Coiled coil</keyword>
<dbReference type="PROSITE" id="PS51898">
    <property type="entry name" value="TYR_RECOMBINASE"/>
    <property type="match status" value="1"/>
</dbReference>
<dbReference type="RefSeq" id="WP_088842553.1">
    <property type="nucleotide sequence ID" value="NZ_FYEW01000001.1"/>
</dbReference>
<evidence type="ECO:0000313" key="4">
    <source>
        <dbReference type="EMBL" id="SNC65491.1"/>
    </source>
</evidence>
<dbReference type="GO" id="GO:0015074">
    <property type="term" value="P:DNA integration"/>
    <property type="evidence" value="ECO:0007669"/>
    <property type="project" value="InterPro"/>
</dbReference>
<feature type="coiled-coil region" evidence="2">
    <location>
        <begin position="117"/>
        <end position="147"/>
    </location>
</feature>
<protein>
    <submittedName>
        <fullName evidence="4">Site-specific recombinase XerD</fullName>
    </submittedName>
</protein>
<reference evidence="5" key="1">
    <citation type="submission" date="2017-06" db="EMBL/GenBank/DDBJ databases">
        <authorList>
            <person name="Varghese N."/>
            <person name="Submissions S."/>
        </authorList>
    </citation>
    <scope>NUCLEOTIDE SEQUENCE [LARGE SCALE GENOMIC DNA]</scope>
    <source>
        <strain evidence="5">DSM 11116</strain>
    </source>
</reference>
<proteinExistence type="predicted"/>
<name>A0A212TI42_9BACT</name>